<evidence type="ECO:0000313" key="5">
    <source>
        <dbReference type="Proteomes" id="UP000237271"/>
    </source>
</evidence>
<accession>A0A2P4XQY5</accession>
<evidence type="ECO:0000256" key="2">
    <source>
        <dbReference type="ARBA" id="ARBA00022737"/>
    </source>
</evidence>
<proteinExistence type="predicted"/>
<dbReference type="PANTHER" id="PTHR46200">
    <property type="entry name" value="GATOR COMPLEX PROTEIN WDR24"/>
    <property type="match status" value="1"/>
</dbReference>
<organism evidence="4 5">
    <name type="scientific">Phytophthora palmivora</name>
    <dbReference type="NCBI Taxonomy" id="4796"/>
    <lineage>
        <taxon>Eukaryota</taxon>
        <taxon>Sar</taxon>
        <taxon>Stramenopiles</taxon>
        <taxon>Oomycota</taxon>
        <taxon>Peronosporomycetes</taxon>
        <taxon>Peronosporales</taxon>
        <taxon>Peronosporaceae</taxon>
        <taxon>Phytophthora</taxon>
    </lineage>
</organism>
<feature type="compositionally biased region" description="Basic and acidic residues" evidence="3">
    <location>
        <begin position="24"/>
        <end position="38"/>
    </location>
</feature>
<dbReference type="GO" id="GO:0016239">
    <property type="term" value="P:positive regulation of macroautophagy"/>
    <property type="evidence" value="ECO:0007669"/>
    <property type="project" value="TreeGrafter"/>
</dbReference>
<dbReference type="EMBL" id="NCKW01008484">
    <property type="protein sequence ID" value="POM67985.1"/>
    <property type="molecule type" value="Genomic_DNA"/>
</dbReference>
<reference evidence="4 5" key="1">
    <citation type="journal article" date="2017" name="Genome Biol. Evol.">
        <title>Phytophthora megakarya and P. palmivora, closely related causal agents of cacao black pod rot, underwent increases in genome sizes and gene numbers by different mechanisms.</title>
        <authorList>
            <person name="Ali S.S."/>
            <person name="Shao J."/>
            <person name="Lary D.J."/>
            <person name="Kronmiller B."/>
            <person name="Shen D."/>
            <person name="Strem M.D."/>
            <person name="Amoako-Attah I."/>
            <person name="Akrofi A.Y."/>
            <person name="Begoude B.A."/>
            <person name="Ten Hoopen G.M."/>
            <person name="Coulibaly K."/>
            <person name="Kebe B.I."/>
            <person name="Melnick R.L."/>
            <person name="Guiltinan M.J."/>
            <person name="Tyler B.M."/>
            <person name="Meinhardt L.W."/>
            <person name="Bailey B.A."/>
        </authorList>
    </citation>
    <scope>NUCLEOTIDE SEQUENCE [LARGE SCALE GENOMIC DNA]</scope>
    <source>
        <strain evidence="5">sbr112.9</strain>
    </source>
</reference>
<dbReference type="GO" id="GO:0005774">
    <property type="term" value="C:vacuolar membrane"/>
    <property type="evidence" value="ECO:0007669"/>
    <property type="project" value="TreeGrafter"/>
</dbReference>
<name>A0A2P4XQY5_9STRA</name>
<feature type="compositionally biased region" description="Polar residues" evidence="3">
    <location>
        <begin position="40"/>
        <end position="49"/>
    </location>
</feature>
<dbReference type="GO" id="GO:1904263">
    <property type="term" value="P:positive regulation of TORC1 signaling"/>
    <property type="evidence" value="ECO:0007669"/>
    <property type="project" value="TreeGrafter"/>
</dbReference>
<dbReference type="InterPro" id="IPR037590">
    <property type="entry name" value="WDR24"/>
</dbReference>
<dbReference type="OrthoDB" id="60955at2759"/>
<keyword evidence="5" id="KW-1185">Reference proteome</keyword>
<sequence length="273" mass="30625">MLLEQLDHVNPQAMEGFDPYPYDPRGRHANENGREVGDRSGTSGVTNVRGNSSMIMNGSAVMGDLGHLRDDVLKELLEYYTEIGDLQSCVAIAVVVGKVTSVEKVMGKAWLQHTYMHYIDLLHQLQIYTTANELVANCSDQSIRQMNMVRMFAMKRNPQVSISIVRGALNHLNRLVPCTSRFVCKLQQCRDALLDLVRTIFDRHVKAAIILTRCNILVCCSQLPVRGLYVWCPVCAHGGHLDHLTEWFAHETVCPTGCSHHCSFNVIDTGMIE</sequence>
<dbReference type="Proteomes" id="UP000237271">
    <property type="component" value="Unassembled WGS sequence"/>
</dbReference>
<evidence type="ECO:0000256" key="1">
    <source>
        <dbReference type="ARBA" id="ARBA00022574"/>
    </source>
</evidence>
<protein>
    <submittedName>
        <fullName evidence="4">Uncharacterized protein</fullName>
    </submittedName>
</protein>
<evidence type="ECO:0000256" key="3">
    <source>
        <dbReference type="SAM" id="MobiDB-lite"/>
    </source>
</evidence>
<gene>
    <name evidence="4" type="ORF">PHPALM_15910</name>
</gene>
<dbReference type="AlphaFoldDB" id="A0A2P4XQY5"/>
<keyword evidence="2" id="KW-0677">Repeat</keyword>
<feature type="region of interest" description="Disordered" evidence="3">
    <location>
        <begin position="14"/>
        <end position="49"/>
    </location>
</feature>
<dbReference type="PANTHER" id="PTHR46200:SF1">
    <property type="entry name" value="GATOR COMPLEX PROTEIN WDR24"/>
    <property type="match status" value="1"/>
</dbReference>
<dbReference type="CDD" id="cd16693">
    <property type="entry name" value="mRING-H2-C3H3C2_WDR24"/>
    <property type="match status" value="1"/>
</dbReference>
<dbReference type="GO" id="GO:0061700">
    <property type="term" value="C:GATOR2 complex"/>
    <property type="evidence" value="ECO:0007669"/>
    <property type="project" value="TreeGrafter"/>
</dbReference>
<comment type="caution">
    <text evidence="4">The sequence shown here is derived from an EMBL/GenBank/DDBJ whole genome shotgun (WGS) entry which is preliminary data.</text>
</comment>
<dbReference type="GO" id="GO:0005829">
    <property type="term" value="C:cytosol"/>
    <property type="evidence" value="ECO:0007669"/>
    <property type="project" value="TreeGrafter"/>
</dbReference>
<keyword evidence="1" id="KW-0853">WD repeat</keyword>
<evidence type="ECO:0000313" key="4">
    <source>
        <dbReference type="EMBL" id="POM67985.1"/>
    </source>
</evidence>